<organism evidence="2 3">
    <name type="scientific">Brevundimonas naejangsanensis</name>
    <dbReference type="NCBI Taxonomy" id="588932"/>
    <lineage>
        <taxon>Bacteria</taxon>
        <taxon>Pseudomonadati</taxon>
        <taxon>Pseudomonadota</taxon>
        <taxon>Alphaproteobacteria</taxon>
        <taxon>Caulobacterales</taxon>
        <taxon>Caulobacteraceae</taxon>
        <taxon>Brevundimonas</taxon>
    </lineage>
</organism>
<reference evidence="2 3" key="1">
    <citation type="submission" date="2018-10" db="EMBL/GenBank/DDBJ databases">
        <title>Complete genome sequence of Brevundimonas naejangsanensis BRV3.</title>
        <authorList>
            <person name="Berrios L."/>
            <person name="Ely B."/>
        </authorList>
    </citation>
    <scope>NUCLEOTIDE SEQUENCE [LARGE SCALE GENOMIC DNA]</scope>
    <source>
        <strain evidence="2 3">BRV3</strain>
    </source>
</reference>
<accession>A0A494RC21</accession>
<sequence>MSVAGLTVALTACDGPQRVNPPTEPALPVQGPGTSAAPPPRPPGMEPLMRGAGAASFIGRWAAAADWCANPRGDRVPIEITTTELRGYENRCAIVSIDERGMGYDAVLDCEAEGASSRERVRFEATEETLRLTWLDQGTALPVRLIRCTSLAN</sequence>
<dbReference type="EMBL" id="CP032707">
    <property type="protein sequence ID" value="AYG93848.1"/>
    <property type="molecule type" value="Genomic_DNA"/>
</dbReference>
<dbReference type="Proteomes" id="UP000276984">
    <property type="component" value="Chromosome"/>
</dbReference>
<dbReference type="OrthoDB" id="6164713at2"/>
<keyword evidence="3" id="KW-1185">Reference proteome</keyword>
<evidence type="ECO:0000256" key="1">
    <source>
        <dbReference type="SAM" id="MobiDB-lite"/>
    </source>
</evidence>
<proteinExistence type="predicted"/>
<name>A0A494RC21_9CAUL</name>
<protein>
    <submittedName>
        <fullName evidence="2">Uncharacterized protein</fullName>
    </submittedName>
</protein>
<evidence type="ECO:0000313" key="3">
    <source>
        <dbReference type="Proteomes" id="UP000276984"/>
    </source>
</evidence>
<feature type="region of interest" description="Disordered" evidence="1">
    <location>
        <begin position="13"/>
        <end position="45"/>
    </location>
</feature>
<evidence type="ECO:0000313" key="2">
    <source>
        <dbReference type="EMBL" id="AYG93848.1"/>
    </source>
</evidence>
<gene>
    <name evidence="2" type="ORF">D8I30_00620</name>
</gene>
<dbReference type="AlphaFoldDB" id="A0A494RC21"/>